<evidence type="ECO:0000256" key="2">
    <source>
        <dbReference type="ARBA" id="ARBA00007703"/>
    </source>
</evidence>
<dbReference type="EMBL" id="QQOH01000002">
    <property type="protein sequence ID" value="RDE22381.1"/>
    <property type="molecule type" value="Genomic_DNA"/>
</dbReference>
<sequence>MKEKILLTRQFCELIDKGSQILAALCRLSEQEKTAIEQIDATALQSCVTEKQKQLELLAENTLQRNEALVGLGFSADDKGLEQLQASLPPAIANQVDSRWQRLRQSLEKAAELNQRNEQIVQRSQHNLGHLISILQGHSGRSTIYNDAGYKGNYSAQNRLGKA</sequence>
<protein>
    <submittedName>
        <fullName evidence="4">Flagellar protein FlgN</fullName>
    </submittedName>
</protein>
<dbReference type="Pfam" id="PF05130">
    <property type="entry name" value="FlgN"/>
    <property type="match status" value="1"/>
</dbReference>
<dbReference type="Gene3D" id="1.20.58.300">
    <property type="entry name" value="FlgN-like"/>
    <property type="match status" value="1"/>
</dbReference>
<comment type="similarity">
    <text evidence="2">Belongs to the FlgN family.</text>
</comment>
<keyword evidence="3" id="KW-1005">Bacterial flagellum biogenesis</keyword>
<keyword evidence="4" id="KW-0969">Cilium</keyword>
<accession>A0A369WLP5</accession>
<dbReference type="Proteomes" id="UP000253769">
    <property type="component" value="Unassembled WGS sequence"/>
</dbReference>
<evidence type="ECO:0000313" key="5">
    <source>
        <dbReference type="Proteomes" id="UP000253769"/>
    </source>
</evidence>
<evidence type="ECO:0000256" key="1">
    <source>
        <dbReference type="ARBA" id="ARBA00002397"/>
    </source>
</evidence>
<reference evidence="4 5" key="1">
    <citation type="submission" date="2018-07" db="EMBL/GenBank/DDBJ databases">
        <title>Motiliproteus coralliicola sp. nov., a bacterium isolated from Coral.</title>
        <authorList>
            <person name="Wang G."/>
        </authorList>
    </citation>
    <scope>NUCLEOTIDE SEQUENCE [LARGE SCALE GENOMIC DNA]</scope>
    <source>
        <strain evidence="4 5">C34</strain>
    </source>
</reference>
<organism evidence="4 5">
    <name type="scientific">Motiliproteus coralliicola</name>
    <dbReference type="NCBI Taxonomy" id="2283196"/>
    <lineage>
        <taxon>Bacteria</taxon>
        <taxon>Pseudomonadati</taxon>
        <taxon>Pseudomonadota</taxon>
        <taxon>Gammaproteobacteria</taxon>
        <taxon>Oceanospirillales</taxon>
        <taxon>Oceanospirillaceae</taxon>
        <taxon>Motiliproteus</taxon>
    </lineage>
</organism>
<dbReference type="InterPro" id="IPR007809">
    <property type="entry name" value="FlgN-like"/>
</dbReference>
<dbReference type="RefSeq" id="WP_114695006.1">
    <property type="nucleotide sequence ID" value="NZ_QQOH01000002.1"/>
</dbReference>
<dbReference type="AlphaFoldDB" id="A0A369WLP5"/>
<comment type="function">
    <text evidence="1">Required for the efficient initiation of filament assembly.</text>
</comment>
<name>A0A369WLP5_9GAMM</name>
<comment type="caution">
    <text evidence="4">The sequence shown here is derived from an EMBL/GenBank/DDBJ whole genome shotgun (WGS) entry which is preliminary data.</text>
</comment>
<dbReference type="GO" id="GO:0044780">
    <property type="term" value="P:bacterial-type flagellum assembly"/>
    <property type="evidence" value="ECO:0007669"/>
    <property type="project" value="InterPro"/>
</dbReference>
<keyword evidence="5" id="KW-1185">Reference proteome</keyword>
<dbReference type="SUPFAM" id="SSF140566">
    <property type="entry name" value="FlgN-like"/>
    <property type="match status" value="1"/>
</dbReference>
<gene>
    <name evidence="4" type="ORF">DV711_07180</name>
</gene>
<dbReference type="OrthoDB" id="6119092at2"/>
<dbReference type="InterPro" id="IPR036679">
    <property type="entry name" value="FlgN-like_sf"/>
</dbReference>
<keyword evidence="4" id="KW-0282">Flagellum</keyword>
<evidence type="ECO:0000313" key="4">
    <source>
        <dbReference type="EMBL" id="RDE22381.1"/>
    </source>
</evidence>
<evidence type="ECO:0000256" key="3">
    <source>
        <dbReference type="ARBA" id="ARBA00022795"/>
    </source>
</evidence>
<keyword evidence="4" id="KW-0966">Cell projection</keyword>
<proteinExistence type="inferred from homology"/>